<evidence type="ECO:0000256" key="1">
    <source>
        <dbReference type="SAM" id="Phobius"/>
    </source>
</evidence>
<evidence type="ECO:0000313" key="3">
    <source>
        <dbReference type="Proteomes" id="UP000192434"/>
    </source>
</evidence>
<keyword evidence="1" id="KW-1133">Transmembrane helix</keyword>
<protein>
    <submittedName>
        <fullName evidence="2">Uncharacterized protein</fullName>
    </submittedName>
</protein>
<dbReference type="Proteomes" id="UP000192434">
    <property type="component" value="Unassembled WGS sequence"/>
</dbReference>
<evidence type="ECO:0000313" key="2">
    <source>
        <dbReference type="EMBL" id="ORB47679.1"/>
    </source>
</evidence>
<feature type="non-terminal residue" evidence="2">
    <location>
        <position position="1"/>
    </location>
</feature>
<keyword evidence="1" id="KW-0472">Membrane</keyword>
<accession>A0A1X0IK01</accession>
<comment type="caution">
    <text evidence="2">The sequence shown here is derived from an EMBL/GenBank/DDBJ whole genome shotgun (WGS) entry which is preliminary data.</text>
</comment>
<name>A0A1X0IK01_9MYCO</name>
<keyword evidence="1" id="KW-0812">Transmembrane</keyword>
<proteinExistence type="predicted"/>
<reference evidence="2 3" key="1">
    <citation type="submission" date="2016-12" db="EMBL/GenBank/DDBJ databases">
        <title>The new phylogeny of genus Mycobacterium.</title>
        <authorList>
            <person name="Tortoli E."/>
            <person name="Trovato A."/>
            <person name="Cirillo D.M."/>
        </authorList>
    </citation>
    <scope>NUCLEOTIDE SEQUENCE [LARGE SCALE GENOMIC DNA]</scope>
    <source>
        <strain evidence="2 3">CCUG 66554</strain>
    </source>
</reference>
<gene>
    <name evidence="2" type="ORF">BST43_25745</name>
</gene>
<dbReference type="EMBL" id="MVII01000057">
    <property type="protein sequence ID" value="ORB47679.1"/>
    <property type="molecule type" value="Genomic_DNA"/>
</dbReference>
<dbReference type="AlphaFoldDB" id="A0A1X0IK01"/>
<sequence>QNPVSSKIIIREGASSRDPQVLIIAPSAALLAILVIGIAFGYRKTRTTTTDNPDPDLHELARD</sequence>
<feature type="transmembrane region" description="Helical" evidence="1">
    <location>
        <begin position="21"/>
        <end position="42"/>
    </location>
</feature>
<organism evidence="2 3">
    <name type="scientific">Mycobacteroides saopaulense</name>
    <dbReference type="NCBI Taxonomy" id="1578165"/>
    <lineage>
        <taxon>Bacteria</taxon>
        <taxon>Bacillati</taxon>
        <taxon>Actinomycetota</taxon>
        <taxon>Actinomycetes</taxon>
        <taxon>Mycobacteriales</taxon>
        <taxon>Mycobacteriaceae</taxon>
        <taxon>Mycobacteroides</taxon>
    </lineage>
</organism>